<dbReference type="Proteomes" id="UP000054279">
    <property type="component" value="Unassembled WGS sequence"/>
</dbReference>
<keyword evidence="2" id="KW-0812">Transmembrane</keyword>
<keyword evidence="2" id="KW-0472">Membrane</keyword>
<feature type="transmembrane region" description="Helical" evidence="2">
    <location>
        <begin position="235"/>
        <end position="256"/>
    </location>
</feature>
<feature type="transmembrane region" description="Helical" evidence="2">
    <location>
        <begin position="202"/>
        <end position="223"/>
    </location>
</feature>
<evidence type="ECO:0000256" key="1">
    <source>
        <dbReference type="SAM" id="MobiDB-lite"/>
    </source>
</evidence>
<dbReference type="EMBL" id="KN837140">
    <property type="protein sequence ID" value="KIJ40870.1"/>
    <property type="molecule type" value="Genomic_DNA"/>
</dbReference>
<feature type="transmembrane region" description="Helical" evidence="2">
    <location>
        <begin position="169"/>
        <end position="190"/>
    </location>
</feature>
<feature type="transmembrane region" description="Helical" evidence="2">
    <location>
        <begin position="127"/>
        <end position="149"/>
    </location>
</feature>
<name>A0A0C9VRD1_SPHS4</name>
<feature type="region of interest" description="Disordered" evidence="1">
    <location>
        <begin position="295"/>
        <end position="314"/>
    </location>
</feature>
<evidence type="ECO:0000313" key="5">
    <source>
        <dbReference type="Proteomes" id="UP000054279"/>
    </source>
</evidence>
<evidence type="ECO:0000256" key="2">
    <source>
        <dbReference type="SAM" id="Phobius"/>
    </source>
</evidence>
<dbReference type="PANTHER" id="PTHR40465">
    <property type="entry name" value="CHROMOSOME 1, WHOLE GENOME SHOTGUN SEQUENCE"/>
    <property type="match status" value="1"/>
</dbReference>
<organism evidence="4 5">
    <name type="scientific">Sphaerobolus stellatus (strain SS14)</name>
    <dbReference type="NCBI Taxonomy" id="990650"/>
    <lineage>
        <taxon>Eukaryota</taxon>
        <taxon>Fungi</taxon>
        <taxon>Dikarya</taxon>
        <taxon>Basidiomycota</taxon>
        <taxon>Agaricomycotina</taxon>
        <taxon>Agaricomycetes</taxon>
        <taxon>Phallomycetidae</taxon>
        <taxon>Geastrales</taxon>
        <taxon>Sphaerobolaceae</taxon>
        <taxon>Sphaerobolus</taxon>
    </lineage>
</organism>
<sequence length="362" mass="40791">MAPAVGETVTITIPDIPHLLGPLLIGLIINWGLLGILSMQVFIYHLSFPKDSKYNKTLVYSLFCLEMIQTIILTRDAWEWFINDWADPTRVGEFLLEWFNLPVMEGIIIGTVQLFFAWRIWFLGRSWLLSAVIVVFALLGFSTAIATGIKVSRLRFWVDVGVLFPLVSVWYAANVIVDIIVAISMTYLLLRIKTNFDQTRLLLSRLIRLTIETGSLTAIVAIIDITLFNTTKGTNYHACAAIILAKLYTNTLMVVLNNRLYIQRDRAADILVENSNSGSSGRNFSRNRFAEVLSQGNGDTYDEDTPNLGTGRAHESVRLERLSTANPTTKGSTETSHDRKFVKTGPINVWIDREEAIHHDKV</sequence>
<evidence type="ECO:0000259" key="3">
    <source>
        <dbReference type="Pfam" id="PF20152"/>
    </source>
</evidence>
<feature type="transmembrane region" description="Helical" evidence="2">
    <location>
        <begin position="98"/>
        <end position="120"/>
    </location>
</feature>
<dbReference type="AlphaFoldDB" id="A0A0C9VRD1"/>
<feature type="transmembrane region" description="Helical" evidence="2">
    <location>
        <begin position="58"/>
        <end position="78"/>
    </location>
</feature>
<keyword evidence="5" id="KW-1185">Reference proteome</keyword>
<dbReference type="OrthoDB" id="2536347at2759"/>
<dbReference type="PANTHER" id="PTHR40465:SF1">
    <property type="entry name" value="DUF6534 DOMAIN-CONTAINING PROTEIN"/>
    <property type="match status" value="1"/>
</dbReference>
<evidence type="ECO:0000313" key="4">
    <source>
        <dbReference type="EMBL" id="KIJ40870.1"/>
    </source>
</evidence>
<proteinExistence type="predicted"/>
<dbReference type="InterPro" id="IPR045339">
    <property type="entry name" value="DUF6534"/>
</dbReference>
<keyword evidence="2" id="KW-1133">Transmembrane helix</keyword>
<gene>
    <name evidence="4" type="ORF">M422DRAFT_780556</name>
</gene>
<protein>
    <recommendedName>
        <fullName evidence="3">DUF6534 domain-containing protein</fullName>
    </recommendedName>
</protein>
<accession>A0A0C9VRD1</accession>
<dbReference type="HOGENOM" id="CLU_046025_2_1_1"/>
<feature type="transmembrane region" description="Helical" evidence="2">
    <location>
        <begin position="23"/>
        <end position="46"/>
    </location>
</feature>
<reference evidence="4 5" key="1">
    <citation type="submission" date="2014-06" db="EMBL/GenBank/DDBJ databases">
        <title>Evolutionary Origins and Diversification of the Mycorrhizal Mutualists.</title>
        <authorList>
            <consortium name="DOE Joint Genome Institute"/>
            <consortium name="Mycorrhizal Genomics Consortium"/>
            <person name="Kohler A."/>
            <person name="Kuo A."/>
            <person name="Nagy L.G."/>
            <person name="Floudas D."/>
            <person name="Copeland A."/>
            <person name="Barry K.W."/>
            <person name="Cichocki N."/>
            <person name="Veneault-Fourrey C."/>
            <person name="LaButti K."/>
            <person name="Lindquist E.A."/>
            <person name="Lipzen A."/>
            <person name="Lundell T."/>
            <person name="Morin E."/>
            <person name="Murat C."/>
            <person name="Riley R."/>
            <person name="Ohm R."/>
            <person name="Sun H."/>
            <person name="Tunlid A."/>
            <person name="Henrissat B."/>
            <person name="Grigoriev I.V."/>
            <person name="Hibbett D.S."/>
            <person name="Martin F."/>
        </authorList>
    </citation>
    <scope>NUCLEOTIDE SEQUENCE [LARGE SCALE GENOMIC DNA]</scope>
    <source>
        <strain evidence="4 5">SS14</strain>
    </source>
</reference>
<feature type="domain" description="DUF6534" evidence="3">
    <location>
        <begin position="175"/>
        <end position="259"/>
    </location>
</feature>
<dbReference type="Pfam" id="PF20152">
    <property type="entry name" value="DUF6534"/>
    <property type="match status" value="1"/>
</dbReference>